<keyword evidence="1" id="KW-0812">Transmembrane</keyword>
<proteinExistence type="predicted"/>
<evidence type="ECO:0000313" key="2">
    <source>
        <dbReference type="EMBL" id="GAH63781.1"/>
    </source>
</evidence>
<reference evidence="2" key="1">
    <citation type="journal article" date="2014" name="Front. Microbiol.">
        <title>High frequency of phylogenetically diverse reductive dehalogenase-homologous genes in deep subseafloor sedimentary metagenomes.</title>
        <authorList>
            <person name="Kawai M."/>
            <person name="Futagami T."/>
            <person name="Toyoda A."/>
            <person name="Takaki Y."/>
            <person name="Nishi S."/>
            <person name="Hori S."/>
            <person name="Arai W."/>
            <person name="Tsubouchi T."/>
            <person name="Morono Y."/>
            <person name="Uchiyama I."/>
            <person name="Ito T."/>
            <person name="Fujiyama A."/>
            <person name="Inagaki F."/>
            <person name="Takami H."/>
        </authorList>
    </citation>
    <scope>NUCLEOTIDE SEQUENCE</scope>
    <source>
        <strain evidence="2">Expedition CK06-06</strain>
    </source>
</reference>
<dbReference type="AlphaFoldDB" id="X1H0T8"/>
<name>X1H0T8_9ZZZZ</name>
<accession>X1H0T8</accession>
<dbReference type="EMBL" id="BARU01030475">
    <property type="protein sequence ID" value="GAH63781.1"/>
    <property type="molecule type" value="Genomic_DNA"/>
</dbReference>
<comment type="caution">
    <text evidence="2">The sequence shown here is derived from an EMBL/GenBank/DDBJ whole genome shotgun (WGS) entry which is preliminary data.</text>
</comment>
<protein>
    <submittedName>
        <fullName evidence="2">Uncharacterized protein</fullName>
    </submittedName>
</protein>
<keyword evidence="1" id="KW-1133">Transmembrane helix</keyword>
<keyword evidence="1" id="KW-0472">Membrane</keyword>
<evidence type="ECO:0000256" key="1">
    <source>
        <dbReference type="SAM" id="Phobius"/>
    </source>
</evidence>
<gene>
    <name evidence="2" type="ORF">S03H2_48344</name>
</gene>
<sequence length="111" mass="12426">MWSGEFYLWGSPPSDQKIIDELMKTPFPESKKSYLTRLETRMDPAAMTEDIHFLLDPRAKEFQVYIRVSASSGATMDLAGTILVLAVTATGLVQRKKKNRDSGGMVSRKGK</sequence>
<organism evidence="2">
    <name type="scientific">marine sediment metagenome</name>
    <dbReference type="NCBI Taxonomy" id="412755"/>
    <lineage>
        <taxon>unclassified sequences</taxon>
        <taxon>metagenomes</taxon>
        <taxon>ecological metagenomes</taxon>
    </lineage>
</organism>
<feature type="transmembrane region" description="Helical" evidence="1">
    <location>
        <begin position="74"/>
        <end position="93"/>
    </location>
</feature>